<dbReference type="RefSeq" id="WP_056149604.1">
    <property type="nucleotide sequence ID" value="NZ_LR743511.1"/>
</dbReference>
<proteinExistence type="predicted"/>
<dbReference type="GO" id="GO:0006644">
    <property type="term" value="P:phospholipid metabolic process"/>
    <property type="evidence" value="ECO:0007669"/>
    <property type="project" value="InterPro"/>
</dbReference>
<dbReference type="GO" id="GO:0050482">
    <property type="term" value="P:arachidonate secretion"/>
    <property type="evidence" value="ECO:0007669"/>
    <property type="project" value="InterPro"/>
</dbReference>
<feature type="compositionally biased region" description="Low complexity" evidence="1">
    <location>
        <begin position="110"/>
        <end position="123"/>
    </location>
</feature>
<evidence type="ECO:0000313" key="3">
    <source>
        <dbReference type="EMBL" id="CAA2144565.1"/>
    </source>
</evidence>
<gene>
    <name evidence="3" type="ORF">MBLL_03690</name>
</gene>
<dbReference type="Gene3D" id="1.20.90.10">
    <property type="entry name" value="Phospholipase A2 domain"/>
    <property type="match status" value="1"/>
</dbReference>
<sequence>MIVKFTVPLLIAAGLATPALAQATNRPPTMLIHGNYCGPGNNAPLPPIDALDAACARHDACTPDGGLPTKACNLRLQREAALVSRDVRQSDDLRSLAGLISVTASMMLADTAPRSTPTTTATPVSHDAVSPEAQRGPDTRAVSAVEDGEDAE</sequence>
<dbReference type="GO" id="GO:0004623">
    <property type="term" value="F:phospholipase A2 activity"/>
    <property type="evidence" value="ECO:0007669"/>
    <property type="project" value="InterPro"/>
</dbReference>
<dbReference type="AlphaFoldDB" id="A0A679K119"/>
<dbReference type="EMBL" id="LR743511">
    <property type="protein sequence ID" value="CAA2144565.1"/>
    <property type="molecule type" value="Genomic_DNA"/>
</dbReference>
<dbReference type="InterPro" id="IPR036444">
    <property type="entry name" value="PLipase_A2_dom_sf"/>
</dbReference>
<evidence type="ECO:0000256" key="2">
    <source>
        <dbReference type="SAM" id="SignalP"/>
    </source>
</evidence>
<keyword evidence="2" id="KW-0732">Signal</keyword>
<accession>A0A679K119</accession>
<dbReference type="SUPFAM" id="SSF48619">
    <property type="entry name" value="Phospholipase A2, PLA2"/>
    <property type="match status" value="1"/>
</dbReference>
<reference evidence="3" key="1">
    <citation type="submission" date="2019-12" db="EMBL/GenBank/DDBJ databases">
        <authorList>
            <person name="Cremers G."/>
        </authorList>
    </citation>
    <scope>NUCLEOTIDE SEQUENCE</scope>
    <source>
        <strain evidence="3">Mbul2</strain>
    </source>
</reference>
<protein>
    <recommendedName>
        <fullName evidence="4">Phospholipase A2 domain-containing protein</fullName>
    </recommendedName>
</protein>
<feature type="signal peptide" evidence="2">
    <location>
        <begin position="1"/>
        <end position="21"/>
    </location>
</feature>
<feature type="chain" id="PRO_5025351514" description="Phospholipase A2 domain-containing protein" evidence="2">
    <location>
        <begin position="22"/>
        <end position="152"/>
    </location>
</feature>
<feature type="region of interest" description="Disordered" evidence="1">
    <location>
        <begin position="110"/>
        <end position="152"/>
    </location>
</feature>
<evidence type="ECO:0000256" key="1">
    <source>
        <dbReference type="SAM" id="MobiDB-lite"/>
    </source>
</evidence>
<name>A0A679K119_9HYPH</name>
<organism evidence="3">
    <name type="scientific">Methylobacterium bullatum</name>
    <dbReference type="NCBI Taxonomy" id="570505"/>
    <lineage>
        <taxon>Bacteria</taxon>
        <taxon>Pseudomonadati</taxon>
        <taxon>Pseudomonadota</taxon>
        <taxon>Alphaproteobacteria</taxon>
        <taxon>Hyphomicrobiales</taxon>
        <taxon>Methylobacteriaceae</taxon>
        <taxon>Methylobacterium</taxon>
    </lineage>
</organism>
<evidence type="ECO:0008006" key="4">
    <source>
        <dbReference type="Google" id="ProtNLM"/>
    </source>
</evidence>